<keyword evidence="3 7" id="KW-0812">Transmembrane</keyword>
<evidence type="ECO:0000256" key="3">
    <source>
        <dbReference type="ARBA" id="ARBA00022692"/>
    </source>
</evidence>
<comment type="subcellular location">
    <subcellularLocation>
        <location evidence="1">Membrane</location>
        <topology evidence="1">Multi-pass membrane protein</topology>
    </subcellularLocation>
</comment>
<dbReference type="Proteomes" id="UP001224775">
    <property type="component" value="Unassembled WGS sequence"/>
</dbReference>
<dbReference type="InterPro" id="IPR002657">
    <property type="entry name" value="BilAc:Na_symport/Acr3"/>
</dbReference>
<keyword evidence="5 7" id="KW-0472">Membrane</keyword>
<reference evidence="8" key="1">
    <citation type="submission" date="2023-06" db="EMBL/GenBank/DDBJ databases">
        <title>Survivors Of The Sea: Transcriptome response of Skeletonema marinoi to long-term dormancy.</title>
        <authorList>
            <person name="Pinder M.I.M."/>
            <person name="Kourtchenko O."/>
            <person name="Robertson E.K."/>
            <person name="Larsson T."/>
            <person name="Maumus F."/>
            <person name="Osuna-Cruz C.M."/>
            <person name="Vancaester E."/>
            <person name="Stenow R."/>
            <person name="Vandepoele K."/>
            <person name="Ploug H."/>
            <person name="Bruchert V."/>
            <person name="Godhe A."/>
            <person name="Topel M."/>
        </authorList>
    </citation>
    <scope>NUCLEOTIDE SEQUENCE</scope>
    <source>
        <strain evidence="8">R05AC</strain>
    </source>
</reference>
<comment type="similarity">
    <text evidence="2">Belongs to the bile acid:sodium symporter (BASS) (TC 2.A.28) family.</text>
</comment>
<gene>
    <name evidence="8" type="ORF">QTG54_012633</name>
</gene>
<evidence type="ECO:0000313" key="9">
    <source>
        <dbReference type="Proteomes" id="UP001224775"/>
    </source>
</evidence>
<feature type="region of interest" description="Disordered" evidence="6">
    <location>
        <begin position="429"/>
        <end position="452"/>
    </location>
</feature>
<proteinExistence type="inferred from homology"/>
<accession>A0AAD8XZ62</accession>
<dbReference type="PANTHER" id="PTHR10361">
    <property type="entry name" value="SODIUM-BILE ACID COTRANSPORTER"/>
    <property type="match status" value="1"/>
</dbReference>
<feature type="compositionally biased region" description="Low complexity" evidence="6">
    <location>
        <begin position="430"/>
        <end position="444"/>
    </location>
</feature>
<protein>
    <submittedName>
        <fullName evidence="8">Bile acid:sodium symporter family protein</fullName>
    </submittedName>
</protein>
<organism evidence="8 9">
    <name type="scientific">Skeletonema marinoi</name>
    <dbReference type="NCBI Taxonomy" id="267567"/>
    <lineage>
        <taxon>Eukaryota</taxon>
        <taxon>Sar</taxon>
        <taxon>Stramenopiles</taxon>
        <taxon>Ochrophyta</taxon>
        <taxon>Bacillariophyta</taxon>
        <taxon>Coscinodiscophyceae</taxon>
        <taxon>Thalassiosirophycidae</taxon>
        <taxon>Thalassiosirales</taxon>
        <taxon>Skeletonemataceae</taxon>
        <taxon>Skeletonema</taxon>
        <taxon>Skeletonema marinoi-dohrnii complex</taxon>
    </lineage>
</organism>
<feature type="region of interest" description="Disordered" evidence="6">
    <location>
        <begin position="295"/>
        <end position="333"/>
    </location>
</feature>
<dbReference type="GO" id="GO:0016020">
    <property type="term" value="C:membrane"/>
    <property type="evidence" value="ECO:0007669"/>
    <property type="project" value="UniProtKB-SubCell"/>
</dbReference>
<sequence>MSLRNMMDTMDAEIDQMVADNSSELSDLLISNSNSNDIILAGIDEITTERQMNSIIESEWFDILSQTISSALLFLLIFGMSATVEVKHLREQPGGSYSNWWCSMFNADLALSVTMTAISTMVSSIMLPANLLLYVNAAFGASSGSDEISSHRFNRFANRMGSMSGILLVIFSGVLSSLSGDKQAQIWGQPERPCLVGLFIATCAGVCARLKRPEVVSVGVECCYQNVGIATSAAVAMFDNPSERGQALLVPLFYGLMEAVVLGLYCLVAWKLGWTKAPRDESFCTMFVTTYEVDDDDESIQSPTPDESMDEIDVEIPGTRSPEVERSDSVDTWSSRAPVEYDTSWSRWPWKMFIRKEKRRKRKDSEDSPPDINPTTMPSTSVKSVKRRSILSPISEDAFGTPSSLVSFEDTDKGSYSRCRLGSEEATVASSILSESPNSSPSRSLFPDDHKA</sequence>
<evidence type="ECO:0000256" key="2">
    <source>
        <dbReference type="ARBA" id="ARBA00006528"/>
    </source>
</evidence>
<feature type="transmembrane region" description="Helical" evidence="7">
    <location>
        <begin position="247"/>
        <end position="270"/>
    </location>
</feature>
<keyword evidence="4 7" id="KW-1133">Transmembrane helix</keyword>
<dbReference type="PANTHER" id="PTHR10361:SF28">
    <property type="entry name" value="P3 PROTEIN-RELATED"/>
    <property type="match status" value="1"/>
</dbReference>
<dbReference type="Pfam" id="PF01758">
    <property type="entry name" value="SBF"/>
    <property type="match status" value="1"/>
</dbReference>
<evidence type="ECO:0000256" key="1">
    <source>
        <dbReference type="ARBA" id="ARBA00004141"/>
    </source>
</evidence>
<feature type="transmembrane region" description="Helical" evidence="7">
    <location>
        <begin position="109"/>
        <end position="135"/>
    </location>
</feature>
<feature type="transmembrane region" description="Helical" evidence="7">
    <location>
        <begin position="156"/>
        <end position="175"/>
    </location>
</feature>
<dbReference type="EMBL" id="JATAAI010000028">
    <property type="protein sequence ID" value="KAK1736611.1"/>
    <property type="molecule type" value="Genomic_DNA"/>
</dbReference>
<evidence type="ECO:0000256" key="7">
    <source>
        <dbReference type="SAM" id="Phobius"/>
    </source>
</evidence>
<feature type="compositionally biased region" description="Polar residues" evidence="6">
    <location>
        <begin position="373"/>
        <end position="383"/>
    </location>
</feature>
<dbReference type="Gene3D" id="1.20.1530.20">
    <property type="match status" value="2"/>
</dbReference>
<feature type="region of interest" description="Disordered" evidence="6">
    <location>
        <begin position="359"/>
        <end position="417"/>
    </location>
</feature>
<evidence type="ECO:0000256" key="6">
    <source>
        <dbReference type="SAM" id="MobiDB-lite"/>
    </source>
</evidence>
<dbReference type="AlphaFoldDB" id="A0AAD8XZ62"/>
<dbReference type="InterPro" id="IPR038770">
    <property type="entry name" value="Na+/solute_symporter_sf"/>
</dbReference>
<keyword evidence="9" id="KW-1185">Reference proteome</keyword>
<name>A0AAD8XZ62_9STRA</name>
<dbReference type="InterPro" id="IPR004710">
    <property type="entry name" value="Bilac:Na_transpt"/>
</dbReference>
<evidence type="ECO:0000313" key="8">
    <source>
        <dbReference type="EMBL" id="KAK1736611.1"/>
    </source>
</evidence>
<comment type="caution">
    <text evidence="8">The sequence shown here is derived from an EMBL/GenBank/DDBJ whole genome shotgun (WGS) entry which is preliminary data.</text>
</comment>
<evidence type="ECO:0000256" key="4">
    <source>
        <dbReference type="ARBA" id="ARBA00022989"/>
    </source>
</evidence>
<feature type="transmembrane region" description="Helical" evidence="7">
    <location>
        <begin position="60"/>
        <end position="80"/>
    </location>
</feature>
<evidence type="ECO:0000256" key="5">
    <source>
        <dbReference type="ARBA" id="ARBA00023136"/>
    </source>
</evidence>